<proteinExistence type="predicted"/>
<reference evidence="2" key="2">
    <citation type="submission" date="2020-10" db="UniProtKB">
        <authorList>
            <consortium name="WormBaseParasite"/>
        </authorList>
    </citation>
    <scope>IDENTIFICATION</scope>
</reference>
<evidence type="ECO:0000313" key="2">
    <source>
        <dbReference type="WBParaSite" id="Pan_g11244.t2"/>
    </source>
</evidence>
<dbReference type="Proteomes" id="UP000492821">
    <property type="component" value="Unassembled WGS sequence"/>
</dbReference>
<dbReference type="PANTHER" id="PTHR36520">
    <property type="entry name" value="PROTEIN CBG13000-RELATED"/>
    <property type="match status" value="1"/>
</dbReference>
<organism evidence="1 2">
    <name type="scientific">Panagrellus redivivus</name>
    <name type="common">Microworm</name>
    <dbReference type="NCBI Taxonomy" id="6233"/>
    <lineage>
        <taxon>Eukaryota</taxon>
        <taxon>Metazoa</taxon>
        <taxon>Ecdysozoa</taxon>
        <taxon>Nematoda</taxon>
        <taxon>Chromadorea</taxon>
        <taxon>Rhabditida</taxon>
        <taxon>Tylenchina</taxon>
        <taxon>Panagrolaimomorpha</taxon>
        <taxon>Panagrolaimoidea</taxon>
        <taxon>Panagrolaimidae</taxon>
        <taxon>Panagrellus</taxon>
    </lineage>
</organism>
<reference evidence="1" key="1">
    <citation type="journal article" date="2013" name="Genetics">
        <title>The draft genome and transcriptome of Panagrellus redivivus are shaped by the harsh demands of a free-living lifestyle.</title>
        <authorList>
            <person name="Srinivasan J."/>
            <person name="Dillman A.R."/>
            <person name="Macchietto M.G."/>
            <person name="Heikkinen L."/>
            <person name="Lakso M."/>
            <person name="Fracchia K.M."/>
            <person name="Antoshechkin I."/>
            <person name="Mortazavi A."/>
            <person name="Wong G."/>
            <person name="Sternberg P.W."/>
        </authorList>
    </citation>
    <scope>NUCLEOTIDE SEQUENCE [LARGE SCALE GENOMIC DNA]</scope>
    <source>
        <strain evidence="1">MT8872</strain>
    </source>
</reference>
<protein>
    <submittedName>
        <fullName evidence="2">DM13 domain-containing protein</fullName>
    </submittedName>
</protein>
<sequence length="299" mass="32854">MSTKEYTVILAGSATDEQSHVKDSWPTRWIRSTRGAQLSGRRRIREKPGKGVAQKYGNDLPIVVPTGPDATFPDLITADNFPLFPFTDQFNTGIELNPANKVALTGDLNIPIPNWGNMDLDGNLYAGHINVDSKVGYQIRPTNHLNIKPETLALVHQNPAFRKARKEAKEVTLGRLPYGYEPIRCKPPYCNPFVHHAAVAVEVEQGDDSFFLGGIDFPLPLGTNGAGVRFPLSGAVEQGTSPYAYAHGSAYNPASPFNFETIDNLKKTKKAKTVAKTIRRAPLPKRVAESEEESSDEID</sequence>
<dbReference type="PANTHER" id="PTHR36520:SF4">
    <property type="entry name" value="DUF3421 DOMAIN-CONTAINING PROTEIN"/>
    <property type="match status" value="1"/>
</dbReference>
<keyword evidence="1" id="KW-1185">Reference proteome</keyword>
<accession>A0A7E4UPI3</accession>
<dbReference type="WBParaSite" id="Pan_g11244.t2">
    <property type="protein sequence ID" value="Pan_g11244.t2"/>
    <property type="gene ID" value="Pan_g11244"/>
</dbReference>
<name>A0A7E4UPI3_PANRE</name>
<evidence type="ECO:0000313" key="1">
    <source>
        <dbReference type="Proteomes" id="UP000492821"/>
    </source>
</evidence>
<dbReference type="AlphaFoldDB" id="A0A7E4UPI3"/>